<dbReference type="KEGG" id="ssau:H8M03_00940"/>
<reference evidence="9 10" key="1">
    <citation type="submission" date="2020-08" db="EMBL/GenBank/DDBJ databases">
        <title>Sphingomonas sp. sand1-3 16S ribosomal RNA gene Genome sequencing and assembly.</title>
        <authorList>
            <person name="Kang M."/>
        </authorList>
    </citation>
    <scope>NUCLEOTIDE SEQUENCE [LARGE SCALE GENOMIC DNA]</scope>
    <source>
        <strain evidence="10">sand1-3</strain>
    </source>
</reference>
<dbReference type="InterPro" id="IPR004477">
    <property type="entry name" value="ComEC_N"/>
</dbReference>
<feature type="transmembrane region" description="Helical" evidence="6">
    <location>
        <begin position="343"/>
        <end position="373"/>
    </location>
</feature>
<feature type="domain" description="ComEC/Rec2-related protein" evidence="7">
    <location>
        <begin position="254"/>
        <end position="537"/>
    </location>
</feature>
<gene>
    <name evidence="9" type="ORF">H8M03_00940</name>
</gene>
<accession>A0A7G9L2W3</accession>
<evidence type="ECO:0000256" key="5">
    <source>
        <dbReference type="ARBA" id="ARBA00023136"/>
    </source>
</evidence>
<protein>
    <submittedName>
        <fullName evidence="9">ComEC/Rec2 family competence protein</fullName>
    </submittedName>
</protein>
<keyword evidence="2" id="KW-1003">Cell membrane</keyword>
<comment type="subcellular location">
    <subcellularLocation>
        <location evidence="1">Cell membrane</location>
        <topology evidence="1">Multi-pass membrane protein</topology>
    </subcellularLocation>
</comment>
<keyword evidence="5 6" id="KW-0472">Membrane</keyword>
<evidence type="ECO:0000313" key="10">
    <source>
        <dbReference type="Proteomes" id="UP000515861"/>
    </source>
</evidence>
<dbReference type="Pfam" id="PF13567">
    <property type="entry name" value="DUF4131"/>
    <property type="match status" value="1"/>
</dbReference>
<feature type="transmembrane region" description="Helical" evidence="6">
    <location>
        <begin position="540"/>
        <end position="558"/>
    </location>
</feature>
<evidence type="ECO:0000256" key="6">
    <source>
        <dbReference type="SAM" id="Phobius"/>
    </source>
</evidence>
<proteinExistence type="predicted"/>
<sequence length="719" mass="76019">MQWTSAPNIEGAPLPQRARGYWKAQFSAAWERIEAFLEAERAQLPPWAVVAFGGGIASWFALDSPAQWGALIAICAALALVGFVFGPGRAGRAAGWIGLAAALGCALVWVRSTYVAAPRLDRPVIATFTARVERVEPLAAKDDVRLTVAPADTLLPPRVRVSMKAEDAPDGLVSGAMIRTRARLAPPPPMALPGTYDFARDAWFRQIGGVGRAFGGVEIIRPGSAGGLEQVRNRLGSHIRERLPGASGGIATALATGDQNAVGKQDAEAMRRSGLTHLLSVSGLHIAAVVGAAMLLTLRLLALSERLALRGNIVLIAAGVGAVAGVGYTLLTGAQVPTVRSCIVALLVLAGIALGRDALSLRLLSVAALAIMLVKPESVAGASFQLSFAAVASIIALHSTPWARRTFMRRDEGVFARFGRAVLAMLATGLAVEFALIPFALFHFHKAGLYGIAANLVAIPLTTFVIMPLEAAALLLDSVGLGAPLWWLTGAAVDLLLWLARTVGGASGAVATLAAMPGWAFVLIILGGLWLALWTSRVRLLGLVPVGLGAIAAVTAPVPDMLVTGDGKHLAILGRDGVPRILRNRTGEFMRDVFAESSGYDGDPLVLEAAGFANCSRDSCVARVVRDGRSWQVLATRSSDWLEWPTMIAACARADIVVSDRRLPRGCQPKWLKLDRYSLARSGGVALYLGHRPRVDSVAARVGRHPWANRPETAKFRAR</sequence>
<dbReference type="NCBIfam" id="TIGR00360">
    <property type="entry name" value="ComEC_N-term"/>
    <property type="match status" value="1"/>
</dbReference>
<dbReference type="InterPro" id="IPR025405">
    <property type="entry name" value="DUF4131"/>
</dbReference>
<feature type="transmembrane region" description="Helical" evidence="6">
    <location>
        <begin position="479"/>
        <end position="500"/>
    </location>
</feature>
<evidence type="ECO:0000256" key="1">
    <source>
        <dbReference type="ARBA" id="ARBA00004651"/>
    </source>
</evidence>
<dbReference type="PANTHER" id="PTHR30619">
    <property type="entry name" value="DNA INTERNALIZATION/COMPETENCE PROTEIN COMEC/REC2"/>
    <property type="match status" value="1"/>
</dbReference>
<evidence type="ECO:0000256" key="2">
    <source>
        <dbReference type="ARBA" id="ARBA00022475"/>
    </source>
</evidence>
<evidence type="ECO:0000256" key="3">
    <source>
        <dbReference type="ARBA" id="ARBA00022692"/>
    </source>
</evidence>
<keyword evidence="4 6" id="KW-1133">Transmembrane helix</keyword>
<feature type="transmembrane region" description="Helical" evidence="6">
    <location>
        <begin position="69"/>
        <end position="87"/>
    </location>
</feature>
<name>A0A7G9L2W3_9SPHN</name>
<dbReference type="GO" id="GO:0005886">
    <property type="term" value="C:plasma membrane"/>
    <property type="evidence" value="ECO:0007669"/>
    <property type="project" value="UniProtKB-SubCell"/>
</dbReference>
<evidence type="ECO:0000313" key="9">
    <source>
        <dbReference type="EMBL" id="QNM82962.1"/>
    </source>
</evidence>
<dbReference type="EMBL" id="CP060697">
    <property type="protein sequence ID" value="QNM82962.1"/>
    <property type="molecule type" value="Genomic_DNA"/>
</dbReference>
<feature type="transmembrane region" description="Helical" evidence="6">
    <location>
        <begin position="447"/>
        <end position="467"/>
    </location>
</feature>
<feature type="transmembrane region" description="Helical" evidence="6">
    <location>
        <begin position="506"/>
        <end position="533"/>
    </location>
</feature>
<dbReference type="AlphaFoldDB" id="A0A7G9L2W3"/>
<evidence type="ECO:0000259" key="7">
    <source>
        <dbReference type="Pfam" id="PF03772"/>
    </source>
</evidence>
<feature type="domain" description="DUF4131" evidence="8">
    <location>
        <begin position="68"/>
        <end position="215"/>
    </location>
</feature>
<dbReference type="Proteomes" id="UP000515861">
    <property type="component" value="Chromosome"/>
</dbReference>
<dbReference type="PANTHER" id="PTHR30619:SF1">
    <property type="entry name" value="RECOMBINATION PROTEIN 2"/>
    <property type="match status" value="1"/>
</dbReference>
<keyword evidence="3 6" id="KW-0812">Transmembrane</keyword>
<feature type="transmembrane region" description="Helical" evidence="6">
    <location>
        <begin position="418"/>
        <end position="441"/>
    </location>
</feature>
<evidence type="ECO:0000256" key="4">
    <source>
        <dbReference type="ARBA" id="ARBA00022989"/>
    </source>
</evidence>
<feature type="transmembrane region" description="Helical" evidence="6">
    <location>
        <begin position="278"/>
        <end position="301"/>
    </location>
</feature>
<organism evidence="9 10">
    <name type="scientific">Sphingomonas sabuli</name>
    <dbReference type="NCBI Taxonomy" id="2764186"/>
    <lineage>
        <taxon>Bacteria</taxon>
        <taxon>Pseudomonadati</taxon>
        <taxon>Pseudomonadota</taxon>
        <taxon>Alphaproteobacteria</taxon>
        <taxon>Sphingomonadales</taxon>
        <taxon>Sphingomonadaceae</taxon>
        <taxon>Sphingomonas</taxon>
    </lineage>
</organism>
<dbReference type="Pfam" id="PF03772">
    <property type="entry name" value="Competence"/>
    <property type="match status" value="1"/>
</dbReference>
<keyword evidence="10" id="KW-1185">Reference proteome</keyword>
<feature type="transmembrane region" description="Helical" evidence="6">
    <location>
        <begin position="379"/>
        <end position="397"/>
    </location>
</feature>
<feature type="transmembrane region" description="Helical" evidence="6">
    <location>
        <begin position="44"/>
        <end position="62"/>
    </location>
</feature>
<evidence type="ECO:0000259" key="8">
    <source>
        <dbReference type="Pfam" id="PF13567"/>
    </source>
</evidence>
<feature type="transmembrane region" description="Helical" evidence="6">
    <location>
        <begin position="313"/>
        <end position="331"/>
    </location>
</feature>
<dbReference type="InterPro" id="IPR052159">
    <property type="entry name" value="Competence_DNA_uptake"/>
</dbReference>
<feature type="transmembrane region" description="Helical" evidence="6">
    <location>
        <begin position="93"/>
        <end position="110"/>
    </location>
</feature>